<dbReference type="Gene3D" id="3.30.530.20">
    <property type="match status" value="1"/>
</dbReference>
<name>A0A2V4BFC9_9PSEU</name>
<dbReference type="OrthoDB" id="4483486at2"/>
<keyword evidence="2" id="KW-1185">Reference proteome</keyword>
<protein>
    <submittedName>
        <fullName evidence="1">Polyketide cyclase</fullName>
    </submittedName>
</protein>
<sequence>MRVSREVACDPGAVYRVLADGWTYGSWVVGNSRIRRVDACWPERGTKILHSAGVWPLRINDVTVVTDVEPGRYLRLRAELWLLGTADIRIALEPVGHARTRVTMEEVLIAGPAKLVPGVLAGLLLWPRNAESLRRLGDLAVGRESQSCD</sequence>
<comment type="caution">
    <text evidence="1">The sequence shown here is derived from an EMBL/GenBank/DDBJ whole genome shotgun (WGS) entry which is preliminary data.</text>
</comment>
<dbReference type="AlphaFoldDB" id="A0A2V4BFC9"/>
<accession>A0A2V4BFC9</accession>
<organism evidence="1 2">
    <name type="scientific">Prauserella muralis</name>
    <dbReference type="NCBI Taxonomy" id="588067"/>
    <lineage>
        <taxon>Bacteria</taxon>
        <taxon>Bacillati</taxon>
        <taxon>Actinomycetota</taxon>
        <taxon>Actinomycetes</taxon>
        <taxon>Pseudonocardiales</taxon>
        <taxon>Pseudonocardiaceae</taxon>
        <taxon>Prauserella</taxon>
    </lineage>
</organism>
<dbReference type="SUPFAM" id="SSF55961">
    <property type="entry name" value="Bet v1-like"/>
    <property type="match status" value="1"/>
</dbReference>
<dbReference type="Proteomes" id="UP000249915">
    <property type="component" value="Unassembled WGS sequence"/>
</dbReference>
<evidence type="ECO:0000313" key="2">
    <source>
        <dbReference type="Proteomes" id="UP000249915"/>
    </source>
</evidence>
<evidence type="ECO:0000313" key="1">
    <source>
        <dbReference type="EMBL" id="PXY28299.1"/>
    </source>
</evidence>
<dbReference type="InterPro" id="IPR023393">
    <property type="entry name" value="START-like_dom_sf"/>
</dbReference>
<dbReference type="CDD" id="cd07812">
    <property type="entry name" value="SRPBCC"/>
    <property type="match status" value="1"/>
</dbReference>
<gene>
    <name evidence="1" type="ORF">BAY60_10390</name>
</gene>
<reference evidence="1 2" key="1">
    <citation type="submission" date="2016-07" db="EMBL/GenBank/DDBJ databases">
        <title>Draft genome sequence of Prauserella muralis DSM 45305, isolated from a mould-covered wall in an indoor environment.</title>
        <authorList>
            <person name="Ruckert C."/>
            <person name="Albersmeier A."/>
            <person name="Jiang C.-L."/>
            <person name="Jiang Y."/>
            <person name="Kalinowski J."/>
            <person name="Schneider O."/>
            <person name="Winkler A."/>
            <person name="Zotchev S.B."/>
        </authorList>
    </citation>
    <scope>NUCLEOTIDE SEQUENCE [LARGE SCALE GENOMIC DNA]</scope>
    <source>
        <strain evidence="1 2">DSM 45305</strain>
    </source>
</reference>
<dbReference type="EMBL" id="MASW01000002">
    <property type="protein sequence ID" value="PXY28299.1"/>
    <property type="molecule type" value="Genomic_DNA"/>
</dbReference>
<dbReference type="RefSeq" id="WP_112282315.1">
    <property type="nucleotide sequence ID" value="NZ_MASW01000002.1"/>
</dbReference>
<proteinExistence type="predicted"/>